<feature type="transmembrane region" description="Helical" evidence="6">
    <location>
        <begin position="45"/>
        <end position="64"/>
    </location>
</feature>
<evidence type="ECO:0000256" key="2">
    <source>
        <dbReference type="ARBA" id="ARBA00005587"/>
    </source>
</evidence>
<evidence type="ECO:0000256" key="1">
    <source>
        <dbReference type="ARBA" id="ARBA00004141"/>
    </source>
</evidence>
<keyword evidence="4 6" id="KW-1133">Transmembrane helix</keyword>
<dbReference type="GO" id="GO:0005886">
    <property type="term" value="C:plasma membrane"/>
    <property type="evidence" value="ECO:0007669"/>
    <property type="project" value="TreeGrafter"/>
</dbReference>
<comment type="similarity">
    <text evidence="2">Belongs to the acetate uptake transporter (AceTr) (TC 2.A.96) family.</text>
</comment>
<organism evidence="7 8">
    <name type="scientific">Ambispora gerdemannii</name>
    <dbReference type="NCBI Taxonomy" id="144530"/>
    <lineage>
        <taxon>Eukaryota</taxon>
        <taxon>Fungi</taxon>
        <taxon>Fungi incertae sedis</taxon>
        <taxon>Mucoromycota</taxon>
        <taxon>Glomeromycotina</taxon>
        <taxon>Glomeromycetes</taxon>
        <taxon>Archaeosporales</taxon>
        <taxon>Ambisporaceae</taxon>
        <taxon>Ambispora</taxon>
    </lineage>
</organism>
<keyword evidence="3 6" id="KW-0812">Transmembrane</keyword>
<dbReference type="Proteomes" id="UP000789831">
    <property type="component" value="Unassembled WGS sequence"/>
</dbReference>
<dbReference type="OrthoDB" id="3648309at2759"/>
<comment type="subcellular location">
    <subcellularLocation>
        <location evidence="1">Membrane</location>
        <topology evidence="1">Multi-pass membrane protein</topology>
    </subcellularLocation>
</comment>
<dbReference type="NCBIfam" id="NF038013">
    <property type="entry name" value="AceTr_1"/>
    <property type="match status" value="1"/>
</dbReference>
<feature type="transmembrane region" description="Helical" evidence="6">
    <location>
        <begin position="84"/>
        <end position="102"/>
    </location>
</feature>
<dbReference type="InterPro" id="IPR051633">
    <property type="entry name" value="AceTr"/>
</dbReference>
<reference evidence="7" key="1">
    <citation type="submission" date="2021-06" db="EMBL/GenBank/DDBJ databases">
        <authorList>
            <person name="Kallberg Y."/>
            <person name="Tangrot J."/>
            <person name="Rosling A."/>
        </authorList>
    </citation>
    <scope>NUCLEOTIDE SEQUENCE</scope>
    <source>
        <strain evidence="7">MT106</strain>
    </source>
</reference>
<feature type="transmembrane region" description="Helical" evidence="6">
    <location>
        <begin position="160"/>
        <end position="179"/>
    </location>
</feature>
<keyword evidence="5 6" id="KW-0472">Membrane</keyword>
<evidence type="ECO:0000256" key="3">
    <source>
        <dbReference type="ARBA" id="ARBA00022692"/>
    </source>
</evidence>
<dbReference type="Pfam" id="PF01184">
    <property type="entry name" value="Gpr1_Fun34_YaaH"/>
    <property type="match status" value="1"/>
</dbReference>
<evidence type="ECO:0000313" key="7">
    <source>
        <dbReference type="EMBL" id="CAG8663682.1"/>
    </source>
</evidence>
<feature type="transmembrane region" description="Helical" evidence="6">
    <location>
        <begin position="20"/>
        <end position="38"/>
    </location>
</feature>
<evidence type="ECO:0000256" key="4">
    <source>
        <dbReference type="ARBA" id="ARBA00022989"/>
    </source>
</evidence>
<dbReference type="GO" id="GO:0015123">
    <property type="term" value="F:acetate transmembrane transporter activity"/>
    <property type="evidence" value="ECO:0007669"/>
    <property type="project" value="TreeGrafter"/>
</dbReference>
<evidence type="ECO:0000256" key="5">
    <source>
        <dbReference type="ARBA" id="ARBA00023136"/>
    </source>
</evidence>
<protein>
    <submittedName>
        <fullName evidence="7">588_t:CDS:1</fullName>
    </submittedName>
</protein>
<dbReference type="InterPro" id="IPR000791">
    <property type="entry name" value="Gpr1/Fun34/SatP-like"/>
</dbReference>
<evidence type="ECO:0000313" key="8">
    <source>
        <dbReference type="Proteomes" id="UP000789831"/>
    </source>
</evidence>
<sequence length="216" mass="23718">MTSGIVTHFDKQENPHPLGLASFGVTTFVFSFYNLGVCGIEHENVGLGLALFYGGFTQFVAGMWEMHLGNTLPATLFSSYGAFWLSFGLISLPSSGISAAYTDIKEYDYAIGIFLSSWAIFTIIMLICSQRTNNCMISALFLLFWVYVCLVLGKFTGQRVFTKISGGIGVVLAILSYYMTLANMLTKVNSCFTLPIGERNVGNDNTHQTISVENKV</sequence>
<comment type="caution">
    <text evidence="7">The sequence shown here is derived from an EMBL/GenBank/DDBJ whole genome shotgun (WGS) entry which is preliminary data.</text>
</comment>
<dbReference type="PANTHER" id="PTHR31123">
    <property type="entry name" value="ACCUMULATION OF DYADS PROTEIN 2-RELATED"/>
    <property type="match status" value="1"/>
</dbReference>
<dbReference type="AlphaFoldDB" id="A0A9N9H7X5"/>
<feature type="transmembrane region" description="Helical" evidence="6">
    <location>
        <begin position="136"/>
        <end position="153"/>
    </location>
</feature>
<proteinExistence type="inferred from homology"/>
<dbReference type="EMBL" id="CAJVPL010006317">
    <property type="protein sequence ID" value="CAG8663682.1"/>
    <property type="molecule type" value="Genomic_DNA"/>
</dbReference>
<dbReference type="PANTHER" id="PTHR31123:SF1">
    <property type="entry name" value="ACCUMULATION OF DYADS PROTEIN 2-RELATED"/>
    <property type="match status" value="1"/>
</dbReference>
<keyword evidence="8" id="KW-1185">Reference proteome</keyword>
<name>A0A9N9H7X5_9GLOM</name>
<evidence type="ECO:0000256" key="6">
    <source>
        <dbReference type="SAM" id="Phobius"/>
    </source>
</evidence>
<gene>
    <name evidence="7" type="ORF">AGERDE_LOCUS11938</name>
</gene>
<accession>A0A9N9H7X5</accession>
<feature type="transmembrane region" description="Helical" evidence="6">
    <location>
        <begin position="109"/>
        <end position="130"/>
    </location>
</feature>